<dbReference type="SMART" id="SM00642">
    <property type="entry name" value="Aamy"/>
    <property type="match status" value="1"/>
</dbReference>
<feature type="active site" description="Proton donor" evidence="13">
    <location>
        <position position="249"/>
    </location>
</feature>
<evidence type="ECO:0000256" key="8">
    <source>
        <dbReference type="ARBA" id="ARBA00022837"/>
    </source>
</evidence>
<keyword evidence="10" id="KW-0325">Glycoprotein</keyword>
<dbReference type="InterPro" id="IPR013777">
    <property type="entry name" value="A-amylase-like"/>
</dbReference>
<evidence type="ECO:0000256" key="11">
    <source>
        <dbReference type="ARBA" id="ARBA00023277"/>
    </source>
</evidence>
<evidence type="ECO:0000313" key="19">
    <source>
        <dbReference type="EMBL" id="KAF2260515.1"/>
    </source>
</evidence>
<name>A0A9P4K5K2_9PLEO</name>
<comment type="catalytic activity">
    <reaction evidence="1">
        <text>Endohydrolysis of (1-&gt;4)-alpha-D-glucosidic linkages in polysaccharides containing three or more (1-&gt;4)-alpha-linked D-glucose units.</text>
        <dbReference type="EC" id="3.2.1.1"/>
    </reaction>
</comment>
<dbReference type="GO" id="GO:0004556">
    <property type="term" value="F:alpha-amylase activity"/>
    <property type="evidence" value="ECO:0007669"/>
    <property type="project" value="UniProtKB-EC"/>
</dbReference>
<dbReference type="CDD" id="cd11319">
    <property type="entry name" value="AmyAc_euk_AmyA"/>
    <property type="match status" value="1"/>
</dbReference>
<evidence type="ECO:0000256" key="14">
    <source>
        <dbReference type="PIRSR" id="PIRSR001024-2"/>
    </source>
</evidence>
<comment type="cofactor">
    <cofactor evidence="2">
        <name>Ca(2+)</name>
        <dbReference type="ChEBI" id="CHEBI:29108"/>
    </cofactor>
</comment>
<evidence type="ECO:0000256" key="3">
    <source>
        <dbReference type="ARBA" id="ARBA00008061"/>
    </source>
</evidence>
<dbReference type="EMBL" id="ML986680">
    <property type="protein sequence ID" value="KAF2260515.1"/>
    <property type="molecule type" value="Genomic_DNA"/>
</dbReference>
<keyword evidence="12" id="KW-0326">Glycosidase</keyword>
<dbReference type="PIRSF" id="PIRSF001024">
    <property type="entry name" value="Alph-amyl_fung"/>
    <property type="match status" value="1"/>
</dbReference>
<feature type="binding site" evidence="16">
    <location>
        <position position="363"/>
    </location>
    <ligand>
        <name>substrate</name>
    </ligand>
</feature>
<dbReference type="InterPro" id="IPR013780">
    <property type="entry name" value="Glyco_hydro_b"/>
</dbReference>
<dbReference type="Gene3D" id="3.20.20.80">
    <property type="entry name" value="Glycosidases"/>
    <property type="match status" value="1"/>
</dbReference>
<feature type="site" description="Transition state stabilizer" evidence="14">
    <location>
        <position position="316"/>
    </location>
</feature>
<feature type="binding site" evidence="16">
    <location>
        <position position="316"/>
    </location>
    <ligand>
        <name>substrate</name>
    </ligand>
</feature>
<comment type="caution">
    <text evidence="19">The sequence shown here is derived from an EMBL/GenBank/DDBJ whole genome shotgun (WGS) entry which is preliminary data.</text>
</comment>
<evidence type="ECO:0000256" key="10">
    <source>
        <dbReference type="ARBA" id="ARBA00023180"/>
    </source>
</evidence>
<sequence length="496" mass="55674">MKFLTQAIVACVVAATARAATPEQWRGRSIYQLLTDRYARTDGRTTAACDTQNRDFCGGTWRGIINRLDYIQRMGFTAIWISPVTYNIPDRTLYGYGYHGFWQQDLYKLNDHFGTAEDLKELSKILHERGMYLMVDVVANHNGWNGDWRTVDYSRFYPFNDQKYFHRYCPLLNYSNQTEVEDCWLGDSKVVLPDLNTQDSSVVEQYGKWIKELVSNYSIDGLRVDTAKLVDKAFWSSFQQAAGVFCSGEVFAGDAFYTCDYQNSLDSVLNYPQYWPLMLFLNSTTGTSGPLLDSLSSMQSTCKDVSVLGTFSENHDLPRFASQTDDMALAKNVLAYTVLSDGIPIVYAGQEQHYSGYADPDNREATWLSGYSQESELFKLLTAVNSVRNRALYLDESYATYHIHALWNDPNTAVFRKGYDGYQIISVITNKGASSGSWMLTVENVGLAPGKNVVDVLTCKQITVGDGGYLVIVMDGGLPRVYFPVDAAKGSGICGL</sequence>
<dbReference type="OrthoDB" id="204980at2759"/>
<evidence type="ECO:0000256" key="15">
    <source>
        <dbReference type="PIRSR" id="PIRSR001024-4"/>
    </source>
</evidence>
<proteinExistence type="inferred from homology"/>
<dbReference type="PANTHER" id="PTHR10357:SF215">
    <property type="entry name" value="ALPHA-AMYLASE 1"/>
    <property type="match status" value="1"/>
</dbReference>
<dbReference type="GO" id="GO:0005509">
    <property type="term" value="F:calcium ion binding"/>
    <property type="evidence" value="ECO:0007669"/>
    <property type="project" value="InterPro"/>
</dbReference>
<dbReference type="InterPro" id="IPR015340">
    <property type="entry name" value="A_amylase_C_dom"/>
</dbReference>
<evidence type="ECO:0000259" key="18">
    <source>
        <dbReference type="SMART" id="SM00642"/>
    </source>
</evidence>
<keyword evidence="5" id="KW-0479">Metal-binding</keyword>
<dbReference type="Pfam" id="PF09260">
    <property type="entry name" value="A_amylase_dom_C"/>
    <property type="match status" value="1"/>
</dbReference>
<dbReference type="PANTHER" id="PTHR10357">
    <property type="entry name" value="ALPHA-AMYLASE FAMILY MEMBER"/>
    <property type="match status" value="1"/>
</dbReference>
<evidence type="ECO:0000256" key="5">
    <source>
        <dbReference type="ARBA" id="ARBA00022723"/>
    </source>
</evidence>
<dbReference type="Gene3D" id="2.60.40.1180">
    <property type="entry name" value="Golgi alpha-mannosidase II"/>
    <property type="match status" value="1"/>
</dbReference>
<evidence type="ECO:0000256" key="2">
    <source>
        <dbReference type="ARBA" id="ARBA00001913"/>
    </source>
</evidence>
<evidence type="ECO:0000256" key="12">
    <source>
        <dbReference type="ARBA" id="ARBA00023295"/>
    </source>
</evidence>
<feature type="disulfide bond" evidence="15">
    <location>
        <begin position="459"/>
        <end position="494"/>
    </location>
</feature>
<dbReference type="Pfam" id="PF00128">
    <property type="entry name" value="Alpha-amylase"/>
    <property type="match status" value="1"/>
</dbReference>
<evidence type="ECO:0000256" key="16">
    <source>
        <dbReference type="PIRSR" id="PIRSR001024-5"/>
    </source>
</evidence>
<dbReference type="GO" id="GO:0016052">
    <property type="term" value="P:carbohydrate catabolic process"/>
    <property type="evidence" value="ECO:0007669"/>
    <property type="project" value="InterPro"/>
</dbReference>
<evidence type="ECO:0000256" key="1">
    <source>
        <dbReference type="ARBA" id="ARBA00000548"/>
    </source>
</evidence>
<feature type="disulfide bond" evidence="15">
    <location>
        <begin position="169"/>
        <end position="183"/>
    </location>
</feature>
<evidence type="ECO:0000256" key="17">
    <source>
        <dbReference type="SAM" id="SignalP"/>
    </source>
</evidence>
<evidence type="ECO:0000256" key="7">
    <source>
        <dbReference type="ARBA" id="ARBA00022801"/>
    </source>
</evidence>
<feature type="domain" description="Glycosyl hydrolase family 13 catalytic" evidence="18">
    <location>
        <begin position="32"/>
        <end position="388"/>
    </location>
</feature>
<feature type="active site" description="Nucleophile" evidence="13">
    <location>
        <position position="225"/>
    </location>
</feature>
<evidence type="ECO:0000256" key="9">
    <source>
        <dbReference type="ARBA" id="ARBA00023157"/>
    </source>
</evidence>
<dbReference type="AlphaFoldDB" id="A0A9P4K5K2"/>
<keyword evidence="20" id="KW-1185">Reference proteome</keyword>
<dbReference type="FunFam" id="3.20.20.80:FF:000120">
    <property type="entry name" value="Alpha-amylase A"/>
    <property type="match status" value="1"/>
</dbReference>
<keyword evidence="7" id="KW-0378">Hydrolase</keyword>
<evidence type="ECO:0000313" key="20">
    <source>
        <dbReference type="Proteomes" id="UP000800093"/>
    </source>
</evidence>
<dbReference type="EC" id="3.2.1.1" evidence="4"/>
<feature type="signal peptide" evidence="17">
    <location>
        <begin position="1"/>
        <end position="19"/>
    </location>
</feature>
<feature type="binding site" evidence="16">
    <location>
        <position position="141"/>
    </location>
    <ligand>
        <name>substrate</name>
    </ligand>
</feature>
<reference evidence="20" key="1">
    <citation type="journal article" date="2020" name="Stud. Mycol.">
        <title>101 Dothideomycetes genomes: A test case for predicting lifestyles and emergence of pathogens.</title>
        <authorList>
            <person name="Haridas S."/>
            <person name="Albert R."/>
            <person name="Binder M."/>
            <person name="Bloem J."/>
            <person name="LaButti K."/>
            <person name="Salamov A."/>
            <person name="Andreopoulos B."/>
            <person name="Baker S."/>
            <person name="Barry K."/>
            <person name="Bills G."/>
            <person name="Bluhm B."/>
            <person name="Cannon C."/>
            <person name="Castanera R."/>
            <person name="Culley D."/>
            <person name="Daum C."/>
            <person name="Ezra D."/>
            <person name="Gonzalez J."/>
            <person name="Henrissat B."/>
            <person name="Kuo A."/>
            <person name="Liang C."/>
            <person name="Lipzen A."/>
            <person name="Lutzoni F."/>
            <person name="Magnuson J."/>
            <person name="Mondo S."/>
            <person name="Nolan M."/>
            <person name="Ohm R."/>
            <person name="Pangilinan J."/>
            <person name="Park H.-J."/>
            <person name="Ramirez L."/>
            <person name="Alfaro M."/>
            <person name="Sun H."/>
            <person name="Tritt A."/>
            <person name="Yoshinaga Y."/>
            <person name="Zwiers L.-H."/>
            <person name="Turgeon B."/>
            <person name="Goodwin S."/>
            <person name="Spatafora J."/>
            <person name="Crous P."/>
            <person name="Grigoriev I."/>
        </authorList>
    </citation>
    <scope>NUCLEOTIDE SEQUENCE [LARGE SCALE GENOMIC DNA]</scope>
    <source>
        <strain evidence="20">CBS 304.66</strain>
    </source>
</reference>
<keyword evidence="9 15" id="KW-1015">Disulfide bond</keyword>
<feature type="disulfide bond" evidence="15">
    <location>
        <begin position="49"/>
        <end position="57"/>
    </location>
</feature>
<keyword evidence="8" id="KW-0106">Calcium</keyword>
<organism evidence="19 20">
    <name type="scientific">Lojkania enalia</name>
    <dbReference type="NCBI Taxonomy" id="147567"/>
    <lineage>
        <taxon>Eukaryota</taxon>
        <taxon>Fungi</taxon>
        <taxon>Dikarya</taxon>
        <taxon>Ascomycota</taxon>
        <taxon>Pezizomycotina</taxon>
        <taxon>Dothideomycetes</taxon>
        <taxon>Pleosporomycetidae</taxon>
        <taxon>Pleosporales</taxon>
        <taxon>Pleosporales incertae sedis</taxon>
        <taxon>Lojkania</taxon>
    </lineage>
</organism>
<evidence type="ECO:0000256" key="4">
    <source>
        <dbReference type="ARBA" id="ARBA00012595"/>
    </source>
</evidence>
<comment type="similarity">
    <text evidence="3">Belongs to the glycosyl hydrolase 13 family.</text>
</comment>
<dbReference type="InterPro" id="IPR017853">
    <property type="entry name" value="GH"/>
</dbReference>
<dbReference type="Proteomes" id="UP000800093">
    <property type="component" value="Unassembled WGS sequence"/>
</dbReference>
<dbReference type="InterPro" id="IPR006047">
    <property type="entry name" value="GH13_cat_dom"/>
</dbReference>
<feature type="chain" id="PRO_5040257621" description="alpha-amylase" evidence="17">
    <location>
        <begin position="20"/>
        <end position="496"/>
    </location>
</feature>
<feature type="binding site" evidence="16">
    <location>
        <position position="223"/>
    </location>
    <ligand>
        <name>substrate</name>
    </ligand>
</feature>
<evidence type="ECO:0000256" key="6">
    <source>
        <dbReference type="ARBA" id="ARBA00022729"/>
    </source>
</evidence>
<accession>A0A9P4K5K2</accession>
<feature type="binding site" evidence="16">
    <location>
        <position position="253"/>
    </location>
    <ligand>
        <name>substrate</name>
    </ligand>
</feature>
<protein>
    <recommendedName>
        <fullName evidence="4">alpha-amylase</fullName>
        <ecNumber evidence="4">3.2.1.1</ecNumber>
    </recommendedName>
</protein>
<feature type="binding site" evidence="16">
    <location>
        <position position="102"/>
    </location>
    <ligand>
        <name>substrate</name>
    </ligand>
</feature>
<keyword evidence="11" id="KW-0119">Carbohydrate metabolism</keyword>
<gene>
    <name evidence="19" type="ORF">CC78DRAFT_25808</name>
</gene>
<keyword evidence="6 17" id="KW-0732">Signal</keyword>
<dbReference type="SUPFAM" id="SSF51011">
    <property type="entry name" value="Glycosyl hydrolase domain"/>
    <property type="match status" value="1"/>
</dbReference>
<feature type="disulfide bond" evidence="15">
    <location>
        <begin position="259"/>
        <end position="302"/>
    </location>
</feature>
<dbReference type="SUPFAM" id="SSF51445">
    <property type="entry name" value="(Trans)glycosidases"/>
    <property type="match status" value="1"/>
</dbReference>
<evidence type="ECO:0000256" key="13">
    <source>
        <dbReference type="PIRSR" id="PIRSR001024-1"/>
    </source>
</evidence>